<evidence type="ECO:0000313" key="2">
    <source>
        <dbReference type="EMBL" id="SCF04008.1"/>
    </source>
</evidence>
<gene>
    <name evidence="2" type="ORF">GA0070558_12237</name>
</gene>
<sequence length="284" mass="27604">MRVTRAQGALTVVASTAAVIAAMGWAAPASATPAGLETVTQSAAESSVDKSALASCPVGKVVTGGGGFLPAGSSAAGRVGLDRLEPLANGTGFIATMREVGPVNFAGDWGLQALAQCATAPAGYQVVATTGAAGTEYVTASCGTKKVIGMGGRVNSGLGDVVLDQVVPSFDLTSVTVRAVAVQGTSPAGWSATAIAVCATAPAGLERVVVTGTSGSDPSDSHLKVCPAGKGLYSAGADINAGNGQVLLTAINITGGNTVRVGADEDADGFAGSWSLNGYGICGS</sequence>
<evidence type="ECO:0000256" key="1">
    <source>
        <dbReference type="SAM" id="SignalP"/>
    </source>
</evidence>
<evidence type="ECO:0008006" key="4">
    <source>
        <dbReference type="Google" id="ProtNLM"/>
    </source>
</evidence>
<keyword evidence="1" id="KW-0732">Signal</keyword>
<dbReference type="AlphaFoldDB" id="A0A1C4X6C7"/>
<evidence type="ECO:0000313" key="3">
    <source>
        <dbReference type="Proteomes" id="UP000199375"/>
    </source>
</evidence>
<dbReference type="EMBL" id="FMCW01000022">
    <property type="protein sequence ID" value="SCF04008.1"/>
    <property type="molecule type" value="Genomic_DNA"/>
</dbReference>
<dbReference type="Proteomes" id="UP000199375">
    <property type="component" value="Unassembled WGS sequence"/>
</dbReference>
<proteinExistence type="predicted"/>
<reference evidence="2 3" key="1">
    <citation type="submission" date="2016-06" db="EMBL/GenBank/DDBJ databases">
        <authorList>
            <person name="Kjaerup R.B."/>
            <person name="Dalgaard T.S."/>
            <person name="Juul-Madsen H.R."/>
        </authorList>
    </citation>
    <scope>NUCLEOTIDE SEQUENCE [LARGE SCALE GENOMIC DNA]</scope>
    <source>
        <strain evidence="2 3">DSM 45626</strain>
    </source>
</reference>
<feature type="chain" id="PRO_5008707627" description="Secreted protein" evidence="1">
    <location>
        <begin position="32"/>
        <end position="284"/>
    </location>
</feature>
<name>A0A1C4X6C7_9ACTN</name>
<feature type="signal peptide" evidence="1">
    <location>
        <begin position="1"/>
        <end position="31"/>
    </location>
</feature>
<accession>A0A1C4X6C7</accession>
<organism evidence="2 3">
    <name type="scientific">Micromonospora haikouensis</name>
    <dbReference type="NCBI Taxonomy" id="686309"/>
    <lineage>
        <taxon>Bacteria</taxon>
        <taxon>Bacillati</taxon>
        <taxon>Actinomycetota</taxon>
        <taxon>Actinomycetes</taxon>
        <taxon>Micromonosporales</taxon>
        <taxon>Micromonosporaceae</taxon>
        <taxon>Micromonospora</taxon>
    </lineage>
</organism>
<dbReference type="RefSeq" id="WP_141722279.1">
    <property type="nucleotide sequence ID" value="NZ_FMCW01000022.1"/>
</dbReference>
<protein>
    <recommendedName>
        <fullName evidence="4">Secreted protein</fullName>
    </recommendedName>
</protein>